<dbReference type="RefSeq" id="WP_152202443.1">
    <property type="nucleotide sequence ID" value="NZ_VUKF01000014.1"/>
</dbReference>
<comment type="caution">
    <text evidence="1">The sequence shown here is derived from an EMBL/GenBank/DDBJ whole genome shotgun (WGS) entry which is preliminary data.</text>
</comment>
<evidence type="ECO:0000313" key="1">
    <source>
        <dbReference type="EMBL" id="KAE8764144.1"/>
    </source>
</evidence>
<dbReference type="Proteomes" id="UP000451860">
    <property type="component" value="Unassembled WGS sequence"/>
</dbReference>
<accession>A0A7J5UPV1</accession>
<dbReference type="EMBL" id="WHJE01000042">
    <property type="protein sequence ID" value="KAE8764144.1"/>
    <property type="molecule type" value="Genomic_DNA"/>
</dbReference>
<protein>
    <submittedName>
        <fullName evidence="1">Uncharacterized protein</fullName>
    </submittedName>
</protein>
<sequence length="152" mass="16594">MKALTEQHGQESVHVLAMNASIGLNSDGEFVSMDENPDISFDMGLDATFAALKDGTAIYNDEDSAGVVDRIEELIETGRSCALILMSGDETRMHQEDGHDVPLQLIRLWVAENGYLHGTTAAQVAEILPDEHHLEYPFETADSWDVPPVLAG</sequence>
<proteinExistence type="predicted"/>
<dbReference type="AlphaFoldDB" id="A0A7J5UPV1"/>
<keyword evidence="2" id="KW-1185">Reference proteome</keyword>
<name>A0A7J5UPV1_9MICO</name>
<reference evidence="1 2" key="1">
    <citation type="submission" date="2019-10" db="EMBL/GenBank/DDBJ databases">
        <title>Georgenia wutianyii sp. nov. and Georgenia yuyongxinii sp. nov. isolated from plateau pika (Ochotona curzoniae) in the Qinghai-Tibet plateau of China.</title>
        <authorList>
            <person name="Tian Z."/>
        </authorList>
    </citation>
    <scope>NUCLEOTIDE SEQUENCE [LARGE SCALE GENOMIC DNA]</scope>
    <source>
        <strain evidence="1 2">DSM 21501</strain>
    </source>
</reference>
<organism evidence="1 2">
    <name type="scientific">Georgenia thermotolerans</name>
    <dbReference type="NCBI Taxonomy" id="527326"/>
    <lineage>
        <taxon>Bacteria</taxon>
        <taxon>Bacillati</taxon>
        <taxon>Actinomycetota</taxon>
        <taxon>Actinomycetes</taxon>
        <taxon>Micrococcales</taxon>
        <taxon>Bogoriellaceae</taxon>
        <taxon>Georgenia</taxon>
    </lineage>
</organism>
<gene>
    <name evidence="1" type="ORF">GB883_10535</name>
</gene>
<evidence type="ECO:0000313" key="2">
    <source>
        <dbReference type="Proteomes" id="UP000451860"/>
    </source>
</evidence>